<evidence type="ECO:0000259" key="1">
    <source>
        <dbReference type="Pfam" id="PF10354"/>
    </source>
</evidence>
<dbReference type="EMBL" id="AM072970">
    <property type="protein sequence ID" value="CAJ26364.1"/>
    <property type="molecule type" value="Genomic_DNA"/>
</dbReference>
<dbReference type="AlphaFoldDB" id="Q2L3C3"/>
<proteinExistence type="predicted"/>
<feature type="domain" description="25S rRNA (uridine-N(3))-methyltransferase BMT5-like" evidence="1">
    <location>
        <begin position="28"/>
        <end position="207"/>
    </location>
</feature>
<dbReference type="Pfam" id="PF10354">
    <property type="entry name" value="BMT5-like"/>
    <property type="match status" value="1"/>
</dbReference>
<sequence>MQSIAVAGNDEAAGAKWLKYYSSAQSILVVGDGDFSFSLSLATAFGSGDELVATSLDTYEDLGTKYGSALSNVSELGRMGATVLHGVDAKVMHLHAHLLLRRFDRIVFNLPHAGFRGREDNADMIRPAHLDRAIFVYRATSHQELVRGFFGSARGMLGRHGEIHVAHKTKHPYWTWDIEQLASESSLRLIEKVPFEKEDYPGYNQKRGDSWRCDQDFPIDDCCTFKFGVQQISATIDFSSFFGTGL</sequence>
<protein>
    <recommendedName>
        <fullName evidence="1">25S rRNA (uridine-N(3))-methyltransferase BMT5-like domain-containing protein</fullName>
    </recommendedName>
</protein>
<dbReference type="GO" id="GO:0005737">
    <property type="term" value="C:cytoplasm"/>
    <property type="evidence" value="ECO:0007669"/>
    <property type="project" value="TreeGrafter"/>
</dbReference>
<reference evidence="2" key="1">
    <citation type="journal article" date="2006" name="Nature">
        <title>Molecular characterization of Ph1 as a major chromosome pairing locus in polyploid wheat.</title>
        <authorList>
            <person name="Griffiths S."/>
            <person name="Sharp R."/>
            <person name="Foote T.N."/>
            <person name="Bertin I."/>
            <person name="Wanous M."/>
            <person name="Reader S."/>
            <person name="Colas I."/>
            <person name="Moore G."/>
        </authorList>
    </citation>
    <scope>NUCLEOTIDE SEQUENCE</scope>
</reference>
<dbReference type="PANTHER" id="PTHR11538">
    <property type="entry name" value="PHENYLALANYL-TRNA SYNTHETASE"/>
    <property type="match status" value="1"/>
</dbReference>
<dbReference type="GO" id="GO:0070042">
    <property type="term" value="F:rRNA (uridine-N3-)-methyltransferase activity"/>
    <property type="evidence" value="ECO:0007669"/>
    <property type="project" value="InterPro"/>
</dbReference>
<dbReference type="InterPro" id="IPR019446">
    <property type="entry name" value="BMT5-like"/>
</dbReference>
<accession>Q2L3C3</accession>
<organism evidence="2">
    <name type="scientific">Brachypodium sylvaticum</name>
    <name type="common">False brome</name>
    <dbReference type="NCBI Taxonomy" id="29664"/>
    <lineage>
        <taxon>Eukaryota</taxon>
        <taxon>Viridiplantae</taxon>
        <taxon>Streptophyta</taxon>
        <taxon>Embryophyta</taxon>
        <taxon>Tracheophyta</taxon>
        <taxon>Spermatophyta</taxon>
        <taxon>Magnoliopsida</taxon>
        <taxon>Liliopsida</taxon>
        <taxon>Poales</taxon>
        <taxon>Poaceae</taxon>
        <taxon>BOP clade</taxon>
        <taxon>Pooideae</taxon>
        <taxon>Stipodae</taxon>
        <taxon>Brachypodieae</taxon>
        <taxon>Brachypodium</taxon>
    </lineage>
</organism>
<evidence type="ECO:0000313" key="2">
    <source>
        <dbReference type="EMBL" id="CAJ26364.1"/>
    </source>
</evidence>
<dbReference type="GO" id="GO:0070475">
    <property type="term" value="P:rRNA base methylation"/>
    <property type="evidence" value="ECO:0007669"/>
    <property type="project" value="InterPro"/>
</dbReference>
<name>Q2L3C3_BRASY</name>
<dbReference type="PANTHER" id="PTHR11538:SF87">
    <property type="entry name" value="25S RRNA (URIDINE-N(3))-METHYLTRANSFERASE BMT5-LIKE DOMAIN-CONTAINING PROTEIN"/>
    <property type="match status" value="1"/>
</dbReference>